<sequence length="85" mass="9379">MALIINPSKDNIMEVVTSRSICMSRKVCCIIVEEDVQVIATDDNNCNEGNCEYYNTPYESGKRSGECTCVHAEENALKIAGKEAD</sequence>
<comment type="caution">
    <text evidence="1">The sequence shown here is derived from an EMBL/GenBank/DDBJ whole genome shotgun (WGS) entry which is preliminary data.</text>
</comment>
<dbReference type="EMBL" id="CAJVQB010010512">
    <property type="protein sequence ID" value="CAG8740581.1"/>
    <property type="molecule type" value="Genomic_DNA"/>
</dbReference>
<evidence type="ECO:0000313" key="1">
    <source>
        <dbReference type="EMBL" id="CAG8740581.1"/>
    </source>
</evidence>
<protein>
    <submittedName>
        <fullName evidence="1">20254_t:CDS:1</fullName>
    </submittedName>
</protein>
<organism evidence="1 2">
    <name type="scientific">Gigaspora margarita</name>
    <dbReference type="NCBI Taxonomy" id="4874"/>
    <lineage>
        <taxon>Eukaryota</taxon>
        <taxon>Fungi</taxon>
        <taxon>Fungi incertae sedis</taxon>
        <taxon>Mucoromycota</taxon>
        <taxon>Glomeromycotina</taxon>
        <taxon>Glomeromycetes</taxon>
        <taxon>Diversisporales</taxon>
        <taxon>Gigasporaceae</taxon>
        <taxon>Gigaspora</taxon>
    </lineage>
</organism>
<feature type="non-terminal residue" evidence="1">
    <location>
        <position position="85"/>
    </location>
</feature>
<dbReference type="Gene3D" id="3.40.140.10">
    <property type="entry name" value="Cytidine Deaminase, domain 2"/>
    <property type="match status" value="1"/>
</dbReference>
<keyword evidence="2" id="KW-1185">Reference proteome</keyword>
<evidence type="ECO:0000313" key="2">
    <source>
        <dbReference type="Proteomes" id="UP000789901"/>
    </source>
</evidence>
<dbReference type="Proteomes" id="UP000789901">
    <property type="component" value="Unassembled WGS sequence"/>
</dbReference>
<name>A0ABN7V8Z2_GIGMA</name>
<gene>
    <name evidence="1" type="ORF">GMARGA_LOCUS15334</name>
</gene>
<accession>A0ABN7V8Z2</accession>
<dbReference type="InterPro" id="IPR016193">
    <property type="entry name" value="Cytidine_deaminase-like"/>
</dbReference>
<proteinExistence type="predicted"/>
<reference evidence="1 2" key="1">
    <citation type="submission" date="2021-06" db="EMBL/GenBank/DDBJ databases">
        <authorList>
            <person name="Kallberg Y."/>
            <person name="Tangrot J."/>
            <person name="Rosling A."/>
        </authorList>
    </citation>
    <scope>NUCLEOTIDE SEQUENCE [LARGE SCALE GENOMIC DNA]</scope>
    <source>
        <strain evidence="1 2">120-4 pot B 10/14</strain>
    </source>
</reference>
<dbReference type="SUPFAM" id="SSF53927">
    <property type="entry name" value="Cytidine deaminase-like"/>
    <property type="match status" value="1"/>
</dbReference>